<evidence type="ECO:0000256" key="5">
    <source>
        <dbReference type="ARBA" id="ARBA00023239"/>
    </source>
</evidence>
<dbReference type="GO" id="GO:0030145">
    <property type="term" value="F:manganese ion binding"/>
    <property type="evidence" value="ECO:0007669"/>
    <property type="project" value="UniProtKB-UniRule"/>
</dbReference>
<evidence type="ECO:0000256" key="2">
    <source>
        <dbReference type="ARBA" id="ARBA00022723"/>
    </source>
</evidence>
<feature type="binding site" evidence="7">
    <location>
        <begin position="10"/>
        <end position="11"/>
    </location>
    <ligand>
        <name>substrate</name>
    </ligand>
</feature>
<evidence type="ECO:0000313" key="11">
    <source>
        <dbReference type="Proteomes" id="UP000008229"/>
    </source>
</evidence>
<dbReference type="HAMAP" id="MF_01656">
    <property type="entry name" value="HOA"/>
    <property type="match status" value="1"/>
</dbReference>
<dbReference type="STRING" id="469383.Cwoe_4743"/>
<dbReference type="SUPFAM" id="SSF51569">
    <property type="entry name" value="Aldolase"/>
    <property type="match status" value="1"/>
</dbReference>
<evidence type="ECO:0000259" key="9">
    <source>
        <dbReference type="PROSITE" id="PS50991"/>
    </source>
</evidence>
<keyword evidence="2 7" id="KW-0479">Metal-binding</keyword>
<evidence type="ECO:0000313" key="10">
    <source>
        <dbReference type="EMBL" id="ADB53156.1"/>
    </source>
</evidence>
<sequence length="344" mass="35501">MIRLVDSSLRDGMHSVRHSFSPEQVALVAAGLDRAGVDAIEVSHGDGVGGSSIQYGKAAFSDEALIEAAASVVQRAQIAALLLPGIGTLTRLQAAQRLGASVARVATHCTEADIAEQHIGWAAEHGMRAIGFLMMSHMIEPAELAVQARLMESYGASVVYIVDSAGAMVPRTAAERVRALRDGLDGATEVGFHAHNNLGCGVGNALAAADAGATWLDGSLRGLGAGAGNAQLEVLAAALERSGHATGVELFPLMDVAEDVVASLMERPQIIDRTALSLGYAGVYSSFLLHAERAAAKFGVEPRAVLMELGRRRIVGGQEDMIIDAAAQLAADSHPAPTGSSGSA</sequence>
<dbReference type="EC" id="4.1.3.39" evidence="7 8"/>
<dbReference type="InterPro" id="IPR017629">
    <property type="entry name" value="4OH_2_O-val_aldolase"/>
</dbReference>
<dbReference type="RefSeq" id="WP_012936207.1">
    <property type="nucleotide sequence ID" value="NC_013739.1"/>
</dbReference>
<feature type="site" description="Transition state stabilizer" evidence="7">
    <location>
        <position position="10"/>
    </location>
</feature>
<dbReference type="GO" id="GO:0008701">
    <property type="term" value="F:4-hydroxy-2-oxovalerate aldolase activity"/>
    <property type="evidence" value="ECO:0007669"/>
    <property type="project" value="UniProtKB-UniRule"/>
</dbReference>
<dbReference type="EMBL" id="CP001854">
    <property type="protein sequence ID" value="ADB53156.1"/>
    <property type="molecule type" value="Genomic_DNA"/>
</dbReference>
<dbReference type="GO" id="GO:0009098">
    <property type="term" value="P:L-leucine biosynthetic process"/>
    <property type="evidence" value="ECO:0007669"/>
    <property type="project" value="TreeGrafter"/>
</dbReference>
<feature type="domain" description="Pyruvate carboxyltransferase" evidence="9">
    <location>
        <begin position="2"/>
        <end position="254"/>
    </location>
</feature>
<comment type="catalytic activity">
    <reaction evidence="7">
        <text>(S)-4-hydroxy-2-oxopentanoate = acetaldehyde + pyruvate</text>
        <dbReference type="Rhea" id="RHEA:22624"/>
        <dbReference type="ChEBI" id="CHEBI:15343"/>
        <dbReference type="ChEBI" id="CHEBI:15361"/>
        <dbReference type="ChEBI" id="CHEBI:73143"/>
        <dbReference type="EC" id="4.1.3.39"/>
    </reaction>
</comment>
<dbReference type="Pfam" id="PF07836">
    <property type="entry name" value="DmpG_comm"/>
    <property type="match status" value="1"/>
</dbReference>
<feature type="binding site" evidence="7">
    <location>
        <position position="193"/>
    </location>
    <ligand>
        <name>Mn(2+)</name>
        <dbReference type="ChEBI" id="CHEBI:29035"/>
    </ligand>
</feature>
<dbReference type="OrthoDB" id="9803573at2"/>
<dbReference type="Pfam" id="PF00682">
    <property type="entry name" value="HMGL-like"/>
    <property type="match status" value="1"/>
</dbReference>
<dbReference type="PANTHER" id="PTHR10277:SF9">
    <property type="entry name" value="2-ISOPROPYLMALATE SYNTHASE 1, CHLOROPLASTIC-RELATED"/>
    <property type="match status" value="1"/>
</dbReference>
<dbReference type="SUPFAM" id="SSF89000">
    <property type="entry name" value="post-HMGL domain-like"/>
    <property type="match status" value="1"/>
</dbReference>
<dbReference type="CDD" id="cd07943">
    <property type="entry name" value="DRE_TIM_HOA"/>
    <property type="match status" value="1"/>
</dbReference>
<protein>
    <recommendedName>
        <fullName evidence="7 8">4-hydroxy-2-oxovalerate aldolase</fullName>
        <shortName evidence="7">HOA</shortName>
        <ecNumber evidence="7 8">4.1.3.39</ecNumber>
    </recommendedName>
    <alternativeName>
        <fullName evidence="7">4-hydroxy-2-keto-pentanoic acid aldolase</fullName>
    </alternativeName>
    <alternativeName>
        <fullName evidence="7">4-hydroxy-2-oxopentanoate aldolase</fullName>
    </alternativeName>
</protein>
<reference evidence="11" key="2">
    <citation type="submission" date="2010-01" db="EMBL/GenBank/DDBJ databases">
        <title>The complete genome of Conexibacter woesei DSM 14684.</title>
        <authorList>
            <consortium name="US DOE Joint Genome Institute (JGI-PGF)"/>
            <person name="Lucas S."/>
            <person name="Copeland A."/>
            <person name="Lapidus A."/>
            <person name="Glavina del Rio T."/>
            <person name="Dalin E."/>
            <person name="Tice H."/>
            <person name="Bruce D."/>
            <person name="Goodwin L."/>
            <person name="Pitluck S."/>
            <person name="Kyrpides N."/>
            <person name="Mavromatis K."/>
            <person name="Ivanova N."/>
            <person name="Mikhailova N."/>
            <person name="Chertkov O."/>
            <person name="Brettin T."/>
            <person name="Detter J.C."/>
            <person name="Han C."/>
            <person name="Larimer F."/>
            <person name="Land M."/>
            <person name="Hauser L."/>
            <person name="Markowitz V."/>
            <person name="Cheng J.-F."/>
            <person name="Hugenholtz P."/>
            <person name="Woyke T."/>
            <person name="Wu D."/>
            <person name="Pukall R."/>
            <person name="Steenblock K."/>
            <person name="Schneider S."/>
            <person name="Klenk H.-P."/>
            <person name="Eisen J.A."/>
        </authorList>
    </citation>
    <scope>NUCLEOTIDE SEQUENCE [LARGE SCALE GENOMIC DNA]</scope>
    <source>
        <strain evidence="11">DSM 14684 / CIP 108061 / JCM 11494 / NBRC 100937 / ID131577</strain>
    </source>
</reference>
<keyword evidence="3 7" id="KW-0058">Aromatic hydrocarbons catabolism</keyword>
<dbReference type="PROSITE" id="PS50991">
    <property type="entry name" value="PYR_CT"/>
    <property type="match status" value="1"/>
</dbReference>
<feature type="binding site" evidence="7">
    <location>
        <position position="164"/>
    </location>
    <ligand>
        <name>substrate</name>
    </ligand>
</feature>
<evidence type="ECO:0000256" key="6">
    <source>
        <dbReference type="ARBA" id="ARBA00023518"/>
    </source>
</evidence>
<accession>D3FA61</accession>
<evidence type="ECO:0000256" key="3">
    <source>
        <dbReference type="ARBA" id="ARBA00022797"/>
    </source>
</evidence>
<feature type="binding site" evidence="7">
    <location>
        <position position="195"/>
    </location>
    <ligand>
        <name>Mn(2+)</name>
        <dbReference type="ChEBI" id="CHEBI:29035"/>
    </ligand>
</feature>
<evidence type="ECO:0000256" key="8">
    <source>
        <dbReference type="NCBIfam" id="TIGR03217"/>
    </source>
</evidence>
<feature type="binding site" evidence="7">
    <location>
        <position position="193"/>
    </location>
    <ligand>
        <name>substrate</name>
    </ligand>
</feature>
<keyword evidence="11" id="KW-1185">Reference proteome</keyword>
<dbReference type="eggNOG" id="COG0119">
    <property type="taxonomic scope" value="Bacteria"/>
</dbReference>
<organism evidence="10 11">
    <name type="scientific">Conexibacter woesei (strain DSM 14684 / CCUG 47730 / CIP 108061 / JCM 11494 / NBRC 100937 / ID131577)</name>
    <dbReference type="NCBI Taxonomy" id="469383"/>
    <lineage>
        <taxon>Bacteria</taxon>
        <taxon>Bacillati</taxon>
        <taxon>Actinomycetota</taxon>
        <taxon>Thermoleophilia</taxon>
        <taxon>Solirubrobacterales</taxon>
        <taxon>Conexibacteraceae</taxon>
        <taxon>Conexibacter</taxon>
    </lineage>
</organism>
<dbReference type="Gene3D" id="3.20.20.70">
    <property type="entry name" value="Aldolase class I"/>
    <property type="match status" value="1"/>
</dbReference>
<comment type="catalytic activity">
    <reaction evidence="6">
        <text>(S)-4-hydroxy-2-oxohexanoate = propanal + pyruvate</text>
        <dbReference type="Rhea" id="RHEA:36003"/>
        <dbReference type="ChEBI" id="CHEBI:15361"/>
        <dbReference type="ChEBI" id="CHEBI:17153"/>
        <dbReference type="ChEBI" id="CHEBI:73142"/>
        <dbReference type="EC" id="4.1.3.43"/>
    </reaction>
    <physiologicalReaction direction="left-to-right" evidence="6">
        <dbReference type="Rhea" id="RHEA:36004"/>
    </physiologicalReaction>
</comment>
<dbReference type="NCBIfam" id="NF006049">
    <property type="entry name" value="PRK08195.1"/>
    <property type="match status" value="1"/>
</dbReference>
<dbReference type="NCBIfam" id="TIGR03217">
    <property type="entry name" value="4OH_2_O_val_ald"/>
    <property type="match status" value="1"/>
</dbReference>
<dbReference type="InterPro" id="IPR035685">
    <property type="entry name" value="DRE_TIM_HOA"/>
</dbReference>
<evidence type="ECO:0000256" key="1">
    <source>
        <dbReference type="ARBA" id="ARBA00008944"/>
    </source>
</evidence>
<feature type="binding site" evidence="7">
    <location>
        <position position="11"/>
    </location>
    <ligand>
        <name>Mn(2+)</name>
        <dbReference type="ChEBI" id="CHEBI:29035"/>
    </ligand>
</feature>
<dbReference type="InterPro" id="IPR012425">
    <property type="entry name" value="DmpG_comm"/>
</dbReference>
<dbReference type="AlphaFoldDB" id="D3FA61"/>
<dbReference type="InterPro" id="IPR050073">
    <property type="entry name" value="2-IPM_HCS-like"/>
</dbReference>
<feature type="active site" description="Proton acceptor" evidence="7">
    <location>
        <position position="14"/>
    </location>
</feature>
<dbReference type="Proteomes" id="UP000008229">
    <property type="component" value="Chromosome"/>
</dbReference>
<proteinExistence type="inferred from homology"/>
<feature type="binding site" evidence="7">
    <location>
        <position position="284"/>
    </location>
    <ligand>
        <name>substrate</name>
    </ligand>
</feature>
<gene>
    <name evidence="10" type="ordered locus">Cwoe_4743</name>
</gene>
<evidence type="ECO:0000256" key="4">
    <source>
        <dbReference type="ARBA" id="ARBA00023211"/>
    </source>
</evidence>
<keyword evidence="5 7" id="KW-0456">Lyase</keyword>
<dbReference type="KEGG" id="cwo:Cwoe_4743"/>
<dbReference type="GO" id="GO:0003852">
    <property type="term" value="F:2-isopropylmalate synthase activity"/>
    <property type="evidence" value="ECO:0007669"/>
    <property type="project" value="TreeGrafter"/>
</dbReference>
<dbReference type="HOGENOM" id="CLU_049173_0_0_11"/>
<comment type="similarity">
    <text evidence="1 7">Belongs to the 4-hydroxy-2-oxovalerate aldolase family.</text>
</comment>
<reference evidence="10 11" key="1">
    <citation type="journal article" date="2010" name="Stand. Genomic Sci.">
        <title>Complete genome sequence of Conexibacter woesei type strain (ID131577).</title>
        <authorList>
            <person name="Pukall R."/>
            <person name="Lapidus A."/>
            <person name="Glavina Del Rio T."/>
            <person name="Copeland A."/>
            <person name="Tice H."/>
            <person name="Cheng J.-F."/>
            <person name="Lucas S."/>
            <person name="Chen F."/>
            <person name="Nolan M."/>
            <person name="Bruce D."/>
            <person name="Goodwin L."/>
            <person name="Pitluck S."/>
            <person name="Mavromatis K."/>
            <person name="Ivanova N."/>
            <person name="Ovchinnikova G."/>
            <person name="Pati A."/>
            <person name="Chen A."/>
            <person name="Palaniappan K."/>
            <person name="Land M."/>
            <person name="Hauser L."/>
            <person name="Chang Y.-J."/>
            <person name="Jeffries C.D."/>
            <person name="Chain P."/>
            <person name="Meincke L."/>
            <person name="Sims D."/>
            <person name="Brettin T."/>
            <person name="Detter J.C."/>
            <person name="Rohde M."/>
            <person name="Goeker M."/>
            <person name="Bristow J."/>
            <person name="Eisen J.A."/>
            <person name="Markowitz V."/>
            <person name="Kyrpides N.C."/>
            <person name="Klenk H.-P."/>
            <person name="Hugenholtz P."/>
        </authorList>
    </citation>
    <scope>NUCLEOTIDE SEQUENCE [LARGE SCALE GENOMIC DNA]</scope>
    <source>
        <strain evidence="11">DSM 14684 / CIP 108061 / JCM 11494 / NBRC 100937 / ID131577</strain>
    </source>
</reference>
<dbReference type="PANTHER" id="PTHR10277">
    <property type="entry name" value="HOMOCITRATE SYNTHASE-RELATED"/>
    <property type="match status" value="1"/>
</dbReference>
<dbReference type="Gene3D" id="1.10.8.60">
    <property type="match status" value="1"/>
</dbReference>
<evidence type="ECO:0000256" key="7">
    <source>
        <dbReference type="HAMAP-Rule" id="MF_01656"/>
    </source>
</evidence>
<name>D3FA61_CONWI</name>
<dbReference type="InterPro" id="IPR013785">
    <property type="entry name" value="Aldolase_TIM"/>
</dbReference>
<dbReference type="InterPro" id="IPR000891">
    <property type="entry name" value="PYR_CT"/>
</dbReference>
<keyword evidence="4 7" id="KW-0464">Manganese</keyword>